<dbReference type="Pfam" id="PF13231">
    <property type="entry name" value="PMT_2"/>
    <property type="match status" value="1"/>
</dbReference>
<evidence type="ECO:0000313" key="11">
    <source>
        <dbReference type="Proteomes" id="UP000191448"/>
    </source>
</evidence>
<evidence type="ECO:0000256" key="3">
    <source>
        <dbReference type="ARBA" id="ARBA00022676"/>
    </source>
</evidence>
<organism evidence="10 11">
    <name type="scientific">Clostridium thermobutyricum DSM 4928</name>
    <dbReference type="NCBI Taxonomy" id="1121339"/>
    <lineage>
        <taxon>Bacteria</taxon>
        <taxon>Bacillati</taxon>
        <taxon>Bacillota</taxon>
        <taxon>Clostridia</taxon>
        <taxon>Eubacteriales</taxon>
        <taxon>Clostridiaceae</taxon>
        <taxon>Clostridium</taxon>
    </lineage>
</organism>
<evidence type="ECO:0000256" key="5">
    <source>
        <dbReference type="ARBA" id="ARBA00022692"/>
    </source>
</evidence>
<protein>
    <recommendedName>
        <fullName evidence="9">Glycosyltransferase RgtA/B/C/D-like domain-containing protein</fullName>
    </recommendedName>
</protein>
<evidence type="ECO:0000313" key="10">
    <source>
        <dbReference type="EMBL" id="OPX47455.1"/>
    </source>
</evidence>
<dbReference type="EMBL" id="LTAY01000048">
    <property type="protein sequence ID" value="OPX47455.1"/>
    <property type="molecule type" value="Genomic_DNA"/>
</dbReference>
<dbReference type="GO" id="GO:0009103">
    <property type="term" value="P:lipopolysaccharide biosynthetic process"/>
    <property type="evidence" value="ECO:0007669"/>
    <property type="project" value="UniProtKB-ARBA"/>
</dbReference>
<dbReference type="PROSITE" id="PS51257">
    <property type="entry name" value="PROKAR_LIPOPROTEIN"/>
    <property type="match status" value="1"/>
</dbReference>
<evidence type="ECO:0000256" key="8">
    <source>
        <dbReference type="SAM" id="Phobius"/>
    </source>
</evidence>
<dbReference type="GO" id="GO:0016763">
    <property type="term" value="F:pentosyltransferase activity"/>
    <property type="evidence" value="ECO:0007669"/>
    <property type="project" value="TreeGrafter"/>
</dbReference>
<accession>A0A1V4SUB6</accession>
<sequence length="492" mass="56445">MNKKSKIDIASILLIIFNAIFIVSIAFALSCGVIKPYYKELNKISIIIMAIVELIVFLVFIFISKKLSKKSLKILSIINICVFLLLLIIFGFVLAVTPTWDFREVYHTAILKAQNKITYFPKYYYVMYPNNIFVTAIWSWVYKLFGMLSISYLYGSITINIILIFASIVVTYFLIKDIYGLRVATVSSFLFLIATPLYAYAPIFYTDTLTMIFLPVAYLIYRKYLKYEKWKYLIIIGVLSAIGVGIKNNICIGIIALAIFAIFELRNIKKLLKFYIGIGVSFLIITSIINGICQANIPIKLDQAGFPYTHWIMMGLKGDGSWNQEDVTSCLKAGPNKENIKIFTEKVIKERLDAYGFDGLVNHLIRKNEFTWGDGTEYATFYLKMEPKHRGRMYQYVVGDKNYNFLLFSQGTQLFMLALIIIGSIGLFKDRKNHAMMFNICIFGVFVFLMIWETCPRYLLCVLPIMLASASNGINNLMKLGIFKEEKVDVIK</sequence>
<dbReference type="GO" id="GO:0005886">
    <property type="term" value="C:plasma membrane"/>
    <property type="evidence" value="ECO:0007669"/>
    <property type="project" value="UniProtKB-SubCell"/>
</dbReference>
<feature type="domain" description="Glycosyltransferase RgtA/B/C/D-like" evidence="9">
    <location>
        <begin position="139"/>
        <end position="286"/>
    </location>
</feature>
<dbReference type="InterPro" id="IPR050297">
    <property type="entry name" value="LipidA_mod_glycosyltrf_83"/>
</dbReference>
<name>A0A1V4SUB6_9CLOT</name>
<feature type="transmembrane region" description="Helical" evidence="8">
    <location>
        <begin position="153"/>
        <end position="175"/>
    </location>
</feature>
<feature type="transmembrane region" description="Helical" evidence="8">
    <location>
        <begin position="12"/>
        <end position="38"/>
    </location>
</feature>
<dbReference type="AlphaFoldDB" id="A0A1V4SUB6"/>
<evidence type="ECO:0000259" key="9">
    <source>
        <dbReference type="Pfam" id="PF13231"/>
    </source>
</evidence>
<evidence type="ECO:0000256" key="6">
    <source>
        <dbReference type="ARBA" id="ARBA00022989"/>
    </source>
</evidence>
<proteinExistence type="predicted"/>
<feature type="transmembrane region" description="Helical" evidence="8">
    <location>
        <begin position="204"/>
        <end position="221"/>
    </location>
</feature>
<feature type="transmembrane region" description="Helical" evidence="8">
    <location>
        <begin position="435"/>
        <end position="452"/>
    </location>
</feature>
<keyword evidence="6 8" id="KW-1133">Transmembrane helix</keyword>
<dbReference type="Proteomes" id="UP000191448">
    <property type="component" value="Unassembled WGS sequence"/>
</dbReference>
<comment type="subcellular location">
    <subcellularLocation>
        <location evidence="1">Cell membrane</location>
        <topology evidence="1">Multi-pass membrane protein</topology>
    </subcellularLocation>
</comment>
<feature type="transmembrane region" description="Helical" evidence="8">
    <location>
        <begin position="405"/>
        <end position="428"/>
    </location>
</feature>
<keyword evidence="5 8" id="KW-0812">Transmembrane</keyword>
<reference evidence="10 11" key="1">
    <citation type="submission" date="2016-02" db="EMBL/GenBank/DDBJ databases">
        <title>Genome sequence of Clostridium thermobutyricum DSM 4928.</title>
        <authorList>
            <person name="Poehlein A."/>
            <person name="Daniel R."/>
        </authorList>
    </citation>
    <scope>NUCLEOTIDE SEQUENCE [LARGE SCALE GENOMIC DNA]</scope>
    <source>
        <strain evidence="10 11">DSM 4928</strain>
    </source>
</reference>
<keyword evidence="4" id="KW-0808">Transferase</keyword>
<evidence type="ECO:0000256" key="1">
    <source>
        <dbReference type="ARBA" id="ARBA00004651"/>
    </source>
</evidence>
<dbReference type="RefSeq" id="WP_080023210.1">
    <property type="nucleotide sequence ID" value="NZ_LTAY01000048.1"/>
</dbReference>
<dbReference type="PANTHER" id="PTHR33908">
    <property type="entry name" value="MANNOSYLTRANSFERASE YKCB-RELATED"/>
    <property type="match status" value="1"/>
</dbReference>
<dbReference type="PANTHER" id="PTHR33908:SF11">
    <property type="entry name" value="MEMBRANE PROTEIN"/>
    <property type="match status" value="1"/>
</dbReference>
<dbReference type="InterPro" id="IPR038731">
    <property type="entry name" value="RgtA/B/C-like"/>
</dbReference>
<dbReference type="OrthoDB" id="2061016at2"/>
<keyword evidence="7 8" id="KW-0472">Membrane</keyword>
<gene>
    <name evidence="10" type="ORF">CLTHE_20180</name>
</gene>
<evidence type="ECO:0000256" key="4">
    <source>
        <dbReference type="ARBA" id="ARBA00022679"/>
    </source>
</evidence>
<evidence type="ECO:0000256" key="2">
    <source>
        <dbReference type="ARBA" id="ARBA00022475"/>
    </source>
</evidence>
<feature type="transmembrane region" description="Helical" evidence="8">
    <location>
        <begin position="75"/>
        <end position="96"/>
    </location>
</feature>
<keyword evidence="2" id="KW-1003">Cell membrane</keyword>
<evidence type="ECO:0000256" key="7">
    <source>
        <dbReference type="ARBA" id="ARBA00023136"/>
    </source>
</evidence>
<comment type="caution">
    <text evidence="10">The sequence shown here is derived from an EMBL/GenBank/DDBJ whole genome shotgun (WGS) entry which is preliminary data.</text>
</comment>
<feature type="transmembrane region" description="Helical" evidence="8">
    <location>
        <begin position="123"/>
        <end position="141"/>
    </location>
</feature>
<keyword evidence="3" id="KW-0328">Glycosyltransferase</keyword>
<feature type="transmembrane region" description="Helical" evidence="8">
    <location>
        <begin position="44"/>
        <end position="63"/>
    </location>
</feature>
<feature type="transmembrane region" description="Helical" evidence="8">
    <location>
        <begin position="233"/>
        <end position="262"/>
    </location>
</feature>
<feature type="transmembrane region" description="Helical" evidence="8">
    <location>
        <begin position="274"/>
        <end position="297"/>
    </location>
</feature>